<protein>
    <submittedName>
        <fullName evidence="1">13061_t:CDS:1</fullName>
    </submittedName>
</protein>
<sequence length="124" mass="14284">MCSNGYWKIKQDNEESEIAVFIENTLIKDVRYFLVLIEYPATSDKVITYMYHVKNWTNPKAVFHNVQIIKTIKYCGGIKACKLAGLDILEASHSDIDLKTDPFICKNNFNTISSNILTRELTQM</sequence>
<evidence type="ECO:0000313" key="2">
    <source>
        <dbReference type="Proteomes" id="UP000789570"/>
    </source>
</evidence>
<gene>
    <name evidence="1" type="ORF">FCALED_LOCUS5338</name>
</gene>
<dbReference type="EMBL" id="CAJVPQ010001144">
    <property type="protein sequence ID" value="CAG8534542.1"/>
    <property type="molecule type" value="Genomic_DNA"/>
</dbReference>
<reference evidence="1" key="1">
    <citation type="submission" date="2021-06" db="EMBL/GenBank/DDBJ databases">
        <authorList>
            <person name="Kallberg Y."/>
            <person name="Tangrot J."/>
            <person name="Rosling A."/>
        </authorList>
    </citation>
    <scope>NUCLEOTIDE SEQUENCE</scope>
    <source>
        <strain evidence="1">UK204</strain>
    </source>
</reference>
<dbReference type="Proteomes" id="UP000789570">
    <property type="component" value="Unassembled WGS sequence"/>
</dbReference>
<comment type="caution">
    <text evidence="1">The sequence shown here is derived from an EMBL/GenBank/DDBJ whole genome shotgun (WGS) entry which is preliminary data.</text>
</comment>
<organism evidence="1 2">
    <name type="scientific">Funneliformis caledonium</name>
    <dbReference type="NCBI Taxonomy" id="1117310"/>
    <lineage>
        <taxon>Eukaryota</taxon>
        <taxon>Fungi</taxon>
        <taxon>Fungi incertae sedis</taxon>
        <taxon>Mucoromycota</taxon>
        <taxon>Glomeromycotina</taxon>
        <taxon>Glomeromycetes</taxon>
        <taxon>Glomerales</taxon>
        <taxon>Glomeraceae</taxon>
        <taxon>Funneliformis</taxon>
    </lineage>
</organism>
<keyword evidence="2" id="KW-1185">Reference proteome</keyword>
<evidence type="ECO:0000313" key="1">
    <source>
        <dbReference type="EMBL" id="CAG8534542.1"/>
    </source>
</evidence>
<dbReference type="OrthoDB" id="2333966at2759"/>
<proteinExistence type="predicted"/>
<name>A0A9N9AKU2_9GLOM</name>
<accession>A0A9N9AKU2</accession>
<dbReference type="AlphaFoldDB" id="A0A9N9AKU2"/>